<proteinExistence type="predicted"/>
<dbReference type="InParanoid" id="G3H0Y0"/>
<dbReference type="AlphaFoldDB" id="G3H0Y0"/>
<accession>G3H0Y0</accession>
<organism evidence="2 3">
    <name type="scientific">Cricetulus griseus</name>
    <name type="common">Chinese hamster</name>
    <name type="synonym">Cricetulus barabensis griseus</name>
    <dbReference type="NCBI Taxonomy" id="10029"/>
    <lineage>
        <taxon>Eukaryota</taxon>
        <taxon>Metazoa</taxon>
        <taxon>Chordata</taxon>
        <taxon>Craniata</taxon>
        <taxon>Vertebrata</taxon>
        <taxon>Euteleostomi</taxon>
        <taxon>Mammalia</taxon>
        <taxon>Eutheria</taxon>
        <taxon>Euarchontoglires</taxon>
        <taxon>Glires</taxon>
        <taxon>Rodentia</taxon>
        <taxon>Myomorpha</taxon>
        <taxon>Muroidea</taxon>
        <taxon>Cricetidae</taxon>
        <taxon>Cricetinae</taxon>
        <taxon>Cricetulus</taxon>
    </lineage>
</organism>
<evidence type="ECO:0000313" key="2">
    <source>
        <dbReference type="EMBL" id="EGV97240.1"/>
    </source>
</evidence>
<dbReference type="EMBL" id="JH000098">
    <property type="protein sequence ID" value="EGV97240.1"/>
    <property type="molecule type" value="Genomic_DNA"/>
</dbReference>
<evidence type="ECO:0000256" key="1">
    <source>
        <dbReference type="SAM" id="MobiDB-lite"/>
    </source>
</evidence>
<gene>
    <name evidence="2" type="ORF">I79_003800</name>
</gene>
<sequence>MTNEKIIISIKHKKDYRTRISDEIRSKIQGNKENYRFTRKFLKDGKIKTGGNEMAHHPVIKPGNQSSSSRTYITAVERIL</sequence>
<reference evidence="3" key="1">
    <citation type="journal article" date="2011" name="Nat. Biotechnol.">
        <title>The genomic sequence of the Chinese hamster ovary (CHO)-K1 cell line.</title>
        <authorList>
            <person name="Xu X."/>
            <person name="Nagarajan H."/>
            <person name="Lewis N.E."/>
            <person name="Pan S."/>
            <person name="Cai Z."/>
            <person name="Liu X."/>
            <person name="Chen W."/>
            <person name="Xie M."/>
            <person name="Wang W."/>
            <person name="Hammond S."/>
            <person name="Andersen M.R."/>
            <person name="Neff N."/>
            <person name="Passarelli B."/>
            <person name="Koh W."/>
            <person name="Fan H.C."/>
            <person name="Wang J."/>
            <person name="Gui Y."/>
            <person name="Lee K.H."/>
            <person name="Betenbaugh M.J."/>
            <person name="Quake S.R."/>
            <person name="Famili I."/>
            <person name="Palsson B.O."/>
            <person name="Wang J."/>
        </authorList>
    </citation>
    <scope>NUCLEOTIDE SEQUENCE [LARGE SCALE GENOMIC DNA]</scope>
    <source>
        <strain evidence="3">CHO K1 cell line</strain>
    </source>
</reference>
<evidence type="ECO:0000313" key="3">
    <source>
        <dbReference type="Proteomes" id="UP000001075"/>
    </source>
</evidence>
<protein>
    <submittedName>
        <fullName evidence="2">Uncharacterized protein</fullName>
    </submittedName>
</protein>
<feature type="region of interest" description="Disordered" evidence="1">
    <location>
        <begin position="48"/>
        <end position="68"/>
    </location>
</feature>
<dbReference type="Proteomes" id="UP000001075">
    <property type="component" value="Unassembled WGS sequence"/>
</dbReference>
<name>G3H0Y0_CRIGR</name>